<sequence length="903" mass="98932">MDLPPPNQQVTRVQQQRPDLRFIFFLMMMFWMMQSNGTQGPSLADQVSTGDVSAAEAYANARAGLLRREARREGIARWLGVGNQTGEWLNSTYFPEVANGTAPPASNDTAYEAYRIENYAPHSDGELTPVPPLVRDIFADNTPKDEGDYRLYQQNLTGFAKGSWHARRFSFEELGLNETWQETRVVVKKPEETDRAAGNETNAAEAATRLLRRQNDTASTNLTTVVDTFNRTSLRGSFPWLSSLTANPFTLRKTHPAMFNLRSLQTSATGPIMPLPSNPTLVDEGELLRMRQDDPATWQDWEKEGPAVYVGGQLTLSVRDEKGVNEEESLELDIEAIHLLSSGRVYGYATPSFVRTHMVDAISLPLMSSSSPSPNRTASAIGHTVLKEYTRRLDKGVKDLAEADRIEIPSSSEPGEADPSISQCIFSLYGALSPLPASYTPTQYAEWYSSLFHPTGSSIAQPSQSTFSAILSSPNCGLVLSVPSAVLSQTSELWDSATRFAGWLLLAHAAVLVLMVRQLERVSRRPGTVANVAPQSIAGNCIVDAYVFVTLLTIGIVTESRATLPLLGAAFLALLSSLLFGTRYIALIREGTPDRPAAARTEPSQTAAAAESGEAGTTTGDASDEREGVVVRWARRQVAQWRRRDTILAVSLGVVAYFAVSLLMRGWTPFILWIVYSNWIPQIVLNVHRGTARQSLANEFVIGTTVARLFPPLYFWAYEGNCLLVEPTPKVWYLAAYSVAQATILVLQSLFSTPTSPATRILLRLPFFSSATTGGGARFFLPDPLITTLELPSISSWNYHPRELPPALLADLASQELEIGGGDKASHDSHAKVAPEPDCPICLSPIQVLPTKDDVAQGKEDEVRMAFAITPCGHVVHTECLEQWMMVRAICPVCRASLPALAT</sequence>
<dbReference type="GO" id="GO:0043161">
    <property type="term" value="P:proteasome-mediated ubiquitin-dependent protein catabolic process"/>
    <property type="evidence" value="ECO:0007669"/>
    <property type="project" value="TreeGrafter"/>
</dbReference>
<dbReference type="Pfam" id="PF11145">
    <property type="entry name" value="DUF2921"/>
    <property type="match status" value="1"/>
</dbReference>
<dbReference type="PROSITE" id="PS50089">
    <property type="entry name" value="ZF_RING_2"/>
    <property type="match status" value="1"/>
</dbReference>
<dbReference type="PANTHER" id="PTHR22763">
    <property type="entry name" value="RING ZINC FINGER PROTEIN"/>
    <property type="match status" value="1"/>
</dbReference>
<evidence type="ECO:0000256" key="12">
    <source>
        <dbReference type="ARBA" id="ARBA00022989"/>
    </source>
</evidence>
<evidence type="ECO:0000256" key="8">
    <source>
        <dbReference type="ARBA" id="ARBA00022729"/>
    </source>
</evidence>
<keyword evidence="11" id="KW-0862">Zinc</keyword>
<dbReference type="EC" id="2.3.2.27" evidence="4"/>
<dbReference type="InterPro" id="IPR021319">
    <property type="entry name" value="DUF2921"/>
</dbReference>
<dbReference type="EMBL" id="LK052936">
    <property type="protein sequence ID" value="CDR36216.1"/>
    <property type="molecule type" value="Genomic_DNA"/>
</dbReference>
<keyword evidence="9 14" id="KW-0863">Zinc-finger</keyword>
<dbReference type="InterPro" id="IPR050731">
    <property type="entry name" value="HRD1_E3_ubiq-ligases"/>
</dbReference>
<comment type="pathway">
    <text evidence="3">Protein modification; protein ubiquitination.</text>
</comment>
<dbReference type="OrthoDB" id="9984778at2759"/>
<name>A0A061AF57_RHOTO</name>
<dbReference type="SUPFAM" id="SSF57850">
    <property type="entry name" value="RING/U-box"/>
    <property type="match status" value="1"/>
</dbReference>
<evidence type="ECO:0000256" key="16">
    <source>
        <dbReference type="SAM" id="Phobius"/>
    </source>
</evidence>
<dbReference type="InterPro" id="IPR024766">
    <property type="entry name" value="Znf_RING_H2"/>
</dbReference>
<feature type="transmembrane region" description="Helical" evidence="16">
    <location>
        <begin position="500"/>
        <end position="516"/>
    </location>
</feature>
<feature type="compositionally biased region" description="Low complexity" evidence="15">
    <location>
        <begin position="606"/>
        <end position="621"/>
    </location>
</feature>
<feature type="transmembrane region" description="Helical" evidence="16">
    <location>
        <begin position="646"/>
        <end position="664"/>
    </location>
</feature>
<keyword evidence="7" id="KW-0479">Metal-binding</keyword>
<evidence type="ECO:0000256" key="6">
    <source>
        <dbReference type="ARBA" id="ARBA00022692"/>
    </source>
</evidence>
<keyword evidence="10" id="KW-0833">Ubl conjugation pathway</keyword>
<keyword evidence="6 16" id="KW-0812">Transmembrane</keyword>
<comment type="catalytic activity">
    <reaction evidence="1">
        <text>S-ubiquitinyl-[E2 ubiquitin-conjugating enzyme]-L-cysteine + [acceptor protein]-L-lysine = [E2 ubiquitin-conjugating enzyme]-L-cysteine + N(6)-ubiquitinyl-[acceptor protein]-L-lysine.</text>
        <dbReference type="EC" id="2.3.2.27"/>
    </reaction>
</comment>
<dbReference type="PANTHER" id="PTHR22763:SF162">
    <property type="entry name" value="TRANSMEMBRANE E3 UBIQUITIN-PROTEIN LIGASE 1"/>
    <property type="match status" value="1"/>
</dbReference>
<evidence type="ECO:0000256" key="10">
    <source>
        <dbReference type="ARBA" id="ARBA00022786"/>
    </source>
</evidence>
<feature type="domain" description="RING-type" evidence="17">
    <location>
        <begin position="839"/>
        <end position="895"/>
    </location>
</feature>
<protein>
    <recommendedName>
        <fullName evidence="4">RING-type E3 ubiquitin transferase</fullName>
        <ecNumber evidence="4">2.3.2.27</ecNumber>
    </recommendedName>
</protein>
<dbReference type="GO" id="GO:0012505">
    <property type="term" value="C:endomembrane system"/>
    <property type="evidence" value="ECO:0007669"/>
    <property type="project" value="UniProtKB-SubCell"/>
</dbReference>
<comment type="subcellular location">
    <subcellularLocation>
        <location evidence="2">Endomembrane system</location>
        <topology evidence="2">Multi-pass membrane protein</topology>
    </subcellularLocation>
</comment>
<keyword evidence="8" id="KW-0732">Signal</keyword>
<evidence type="ECO:0000313" key="18">
    <source>
        <dbReference type="EMBL" id="CDR36216.1"/>
    </source>
</evidence>
<dbReference type="GO" id="GO:0008270">
    <property type="term" value="F:zinc ion binding"/>
    <property type="evidence" value="ECO:0007669"/>
    <property type="project" value="UniProtKB-KW"/>
</dbReference>
<keyword evidence="5" id="KW-0808">Transferase</keyword>
<dbReference type="GO" id="GO:0044695">
    <property type="term" value="C:Dsc E3 ubiquitin ligase complex"/>
    <property type="evidence" value="ECO:0007669"/>
    <property type="project" value="TreeGrafter"/>
</dbReference>
<reference evidence="18" key="1">
    <citation type="journal article" date="2014" name="Genome Announc.">
        <title>Draft genome sequence of Rhodosporidium toruloides CECT1137, an oleaginous yeast of biotechnological interest.</title>
        <authorList>
            <person name="Morin N."/>
            <person name="Calcas X."/>
            <person name="Devillers H."/>
            <person name="Durrens P."/>
            <person name="Sherman D.J."/>
            <person name="Nicaud J.-M."/>
            <person name="Neuveglise C."/>
        </authorList>
    </citation>
    <scope>NUCLEOTIDE SEQUENCE</scope>
    <source>
        <strain evidence="18">CECT1137</strain>
    </source>
</reference>
<dbReference type="AlphaFoldDB" id="A0A061AF57"/>
<evidence type="ECO:0000256" key="4">
    <source>
        <dbReference type="ARBA" id="ARBA00012483"/>
    </source>
</evidence>
<keyword evidence="13 16" id="KW-0472">Membrane</keyword>
<evidence type="ECO:0000256" key="13">
    <source>
        <dbReference type="ARBA" id="ARBA00023136"/>
    </source>
</evidence>
<dbReference type="Pfam" id="PF12678">
    <property type="entry name" value="zf-rbx1"/>
    <property type="match status" value="1"/>
</dbReference>
<evidence type="ECO:0000256" key="11">
    <source>
        <dbReference type="ARBA" id="ARBA00022833"/>
    </source>
</evidence>
<feature type="transmembrane region" description="Helical" evidence="16">
    <location>
        <begin position="564"/>
        <end position="586"/>
    </location>
</feature>
<feature type="region of interest" description="Disordered" evidence="15">
    <location>
        <begin position="595"/>
        <end position="624"/>
    </location>
</feature>
<dbReference type="SMART" id="SM00184">
    <property type="entry name" value="RING"/>
    <property type="match status" value="1"/>
</dbReference>
<evidence type="ECO:0000256" key="5">
    <source>
        <dbReference type="ARBA" id="ARBA00022679"/>
    </source>
</evidence>
<dbReference type="GO" id="GO:0061630">
    <property type="term" value="F:ubiquitin protein ligase activity"/>
    <property type="evidence" value="ECO:0007669"/>
    <property type="project" value="UniProtKB-EC"/>
</dbReference>
<evidence type="ECO:0000259" key="17">
    <source>
        <dbReference type="PROSITE" id="PS50089"/>
    </source>
</evidence>
<dbReference type="InterPro" id="IPR001841">
    <property type="entry name" value="Znf_RING"/>
</dbReference>
<evidence type="ECO:0000256" key="9">
    <source>
        <dbReference type="ARBA" id="ARBA00022771"/>
    </source>
</evidence>
<evidence type="ECO:0000256" key="7">
    <source>
        <dbReference type="ARBA" id="ARBA00022723"/>
    </source>
</evidence>
<evidence type="ECO:0000256" key="14">
    <source>
        <dbReference type="PROSITE-ProRule" id="PRU00175"/>
    </source>
</evidence>
<dbReference type="InterPro" id="IPR013083">
    <property type="entry name" value="Znf_RING/FYVE/PHD"/>
</dbReference>
<feature type="transmembrane region" description="Helical" evidence="16">
    <location>
        <begin position="537"/>
        <end position="558"/>
    </location>
</feature>
<gene>
    <name evidence="18" type="ORF">RHTO0S_01e16798g</name>
</gene>
<evidence type="ECO:0000256" key="2">
    <source>
        <dbReference type="ARBA" id="ARBA00004127"/>
    </source>
</evidence>
<evidence type="ECO:0000256" key="15">
    <source>
        <dbReference type="SAM" id="MobiDB-lite"/>
    </source>
</evidence>
<evidence type="ECO:0000256" key="1">
    <source>
        <dbReference type="ARBA" id="ARBA00000900"/>
    </source>
</evidence>
<keyword evidence="12 16" id="KW-1133">Transmembrane helix</keyword>
<accession>A0A061AF57</accession>
<organism evidence="18">
    <name type="scientific">Rhodotorula toruloides</name>
    <name type="common">Yeast</name>
    <name type="synonym">Rhodosporidium toruloides</name>
    <dbReference type="NCBI Taxonomy" id="5286"/>
    <lineage>
        <taxon>Eukaryota</taxon>
        <taxon>Fungi</taxon>
        <taxon>Dikarya</taxon>
        <taxon>Basidiomycota</taxon>
        <taxon>Pucciniomycotina</taxon>
        <taxon>Microbotryomycetes</taxon>
        <taxon>Sporidiobolales</taxon>
        <taxon>Sporidiobolaceae</taxon>
        <taxon>Rhodotorula</taxon>
    </lineage>
</organism>
<evidence type="ECO:0000256" key="3">
    <source>
        <dbReference type="ARBA" id="ARBA00004906"/>
    </source>
</evidence>
<dbReference type="Gene3D" id="3.30.40.10">
    <property type="entry name" value="Zinc/RING finger domain, C3HC4 (zinc finger)"/>
    <property type="match status" value="1"/>
</dbReference>
<proteinExistence type="predicted"/>